<sequence length="79" mass="8787">MDEAVKNHKHQKRNDSQCTFGVPLTDIINLSGLFRVSPPEDTWGEGTLGMIPEPLNLASPRQSSFRGTVIFLLTSRADF</sequence>
<gene>
    <name evidence="1" type="ORF">RUM43_010238</name>
</gene>
<accession>A0AAN8PKA5</accession>
<name>A0AAN8PKA5_POLSC</name>
<dbReference type="AlphaFoldDB" id="A0AAN8PKA5"/>
<organism evidence="1 2">
    <name type="scientific">Polyplax serrata</name>
    <name type="common">Common mouse louse</name>
    <dbReference type="NCBI Taxonomy" id="468196"/>
    <lineage>
        <taxon>Eukaryota</taxon>
        <taxon>Metazoa</taxon>
        <taxon>Ecdysozoa</taxon>
        <taxon>Arthropoda</taxon>
        <taxon>Hexapoda</taxon>
        <taxon>Insecta</taxon>
        <taxon>Pterygota</taxon>
        <taxon>Neoptera</taxon>
        <taxon>Paraneoptera</taxon>
        <taxon>Psocodea</taxon>
        <taxon>Troctomorpha</taxon>
        <taxon>Phthiraptera</taxon>
        <taxon>Anoplura</taxon>
        <taxon>Polyplacidae</taxon>
        <taxon>Polyplax</taxon>
    </lineage>
</organism>
<evidence type="ECO:0000313" key="2">
    <source>
        <dbReference type="Proteomes" id="UP001372834"/>
    </source>
</evidence>
<reference evidence="1 2" key="1">
    <citation type="submission" date="2023-10" db="EMBL/GenBank/DDBJ databases">
        <title>Genomes of two closely related lineages of the louse Polyplax serrata with different host specificities.</title>
        <authorList>
            <person name="Martinu J."/>
            <person name="Tarabai H."/>
            <person name="Stefka J."/>
            <person name="Hypsa V."/>
        </authorList>
    </citation>
    <scope>NUCLEOTIDE SEQUENCE [LARGE SCALE GENOMIC DNA]</scope>
    <source>
        <strain evidence="1">HR10_N</strain>
    </source>
</reference>
<comment type="caution">
    <text evidence="1">The sequence shown here is derived from an EMBL/GenBank/DDBJ whole genome shotgun (WGS) entry which is preliminary data.</text>
</comment>
<evidence type="ECO:0000313" key="1">
    <source>
        <dbReference type="EMBL" id="KAK6636576.1"/>
    </source>
</evidence>
<dbReference type="Proteomes" id="UP001372834">
    <property type="component" value="Unassembled WGS sequence"/>
</dbReference>
<protein>
    <submittedName>
        <fullName evidence="1">Uncharacterized protein</fullName>
    </submittedName>
</protein>
<proteinExistence type="predicted"/>
<dbReference type="EMBL" id="JAWJWE010000004">
    <property type="protein sequence ID" value="KAK6636576.1"/>
    <property type="molecule type" value="Genomic_DNA"/>
</dbReference>